<evidence type="ECO:0000313" key="13">
    <source>
        <dbReference type="Proteomes" id="UP001374579"/>
    </source>
</evidence>
<comment type="caution">
    <text evidence="12">The sequence shown here is derived from an EMBL/GenBank/DDBJ whole genome shotgun (WGS) entry which is preliminary data.</text>
</comment>
<dbReference type="InterPro" id="IPR008979">
    <property type="entry name" value="Galactose-bd-like_sf"/>
</dbReference>
<dbReference type="NCBIfam" id="NF007538">
    <property type="entry name" value="PRK10150.1"/>
    <property type="match status" value="1"/>
</dbReference>
<dbReference type="EC" id="3.2.1.31" evidence="3 7"/>
<protein>
    <recommendedName>
        <fullName evidence="4 7">Beta-glucuronidase</fullName>
        <ecNumber evidence="3 7">3.2.1.31</ecNumber>
    </recommendedName>
</protein>
<dbReference type="Pfam" id="PF00703">
    <property type="entry name" value="Glyco_hydro_2"/>
    <property type="match status" value="1"/>
</dbReference>
<organism evidence="12 13">
    <name type="scientific">Littorina saxatilis</name>
    <dbReference type="NCBI Taxonomy" id="31220"/>
    <lineage>
        <taxon>Eukaryota</taxon>
        <taxon>Metazoa</taxon>
        <taxon>Spiralia</taxon>
        <taxon>Lophotrochozoa</taxon>
        <taxon>Mollusca</taxon>
        <taxon>Gastropoda</taxon>
        <taxon>Caenogastropoda</taxon>
        <taxon>Littorinimorpha</taxon>
        <taxon>Littorinoidea</taxon>
        <taxon>Littorinidae</taxon>
        <taxon>Littorina</taxon>
    </lineage>
</organism>
<dbReference type="InterPro" id="IPR023232">
    <property type="entry name" value="Glyco_hydro_2_AS"/>
</dbReference>
<keyword evidence="8" id="KW-0732">Signal</keyword>
<evidence type="ECO:0000256" key="8">
    <source>
        <dbReference type="SAM" id="SignalP"/>
    </source>
</evidence>
<dbReference type="GO" id="GO:0004566">
    <property type="term" value="F:beta-glucuronidase activity"/>
    <property type="evidence" value="ECO:0007669"/>
    <property type="project" value="UniProtKB-EC"/>
</dbReference>
<comment type="similarity">
    <text evidence="2 7">Belongs to the glycosyl hydrolase 2 family.</text>
</comment>
<feature type="domain" description="Glycoside hydrolase family 2 immunoglobulin-like beta-sandwich" evidence="9">
    <location>
        <begin position="221"/>
        <end position="316"/>
    </location>
</feature>
<dbReference type="InterPro" id="IPR006101">
    <property type="entry name" value="Glyco_hydro_2"/>
</dbReference>
<dbReference type="InterPro" id="IPR006103">
    <property type="entry name" value="Glyco_hydro_2_cat"/>
</dbReference>
<dbReference type="FunFam" id="3.20.20.80:FF:000029">
    <property type="entry name" value="Beta-glucuronidase"/>
    <property type="match status" value="1"/>
</dbReference>
<dbReference type="PROSITE" id="PS00719">
    <property type="entry name" value="GLYCOSYL_HYDROL_F2_1"/>
    <property type="match status" value="1"/>
</dbReference>
<dbReference type="InterPro" id="IPR036156">
    <property type="entry name" value="Beta-gal/glucu_dom_sf"/>
</dbReference>
<dbReference type="EMBL" id="JBAMIC010000004">
    <property type="protein sequence ID" value="KAK7107455.1"/>
    <property type="molecule type" value="Genomic_DNA"/>
</dbReference>
<evidence type="ECO:0000313" key="12">
    <source>
        <dbReference type="EMBL" id="KAK7107456.1"/>
    </source>
</evidence>
<gene>
    <name evidence="12" type="ORF">V1264_015384</name>
</gene>
<dbReference type="Gene3D" id="2.60.40.10">
    <property type="entry name" value="Immunoglobulins"/>
    <property type="match status" value="1"/>
</dbReference>
<accession>A0AAN9BJJ4</accession>
<dbReference type="SUPFAM" id="SSF51445">
    <property type="entry name" value="(Trans)glycosidases"/>
    <property type="match status" value="1"/>
</dbReference>
<dbReference type="PRINTS" id="PR00132">
    <property type="entry name" value="GLHYDRLASE2"/>
</dbReference>
<dbReference type="InterPro" id="IPR023230">
    <property type="entry name" value="Glyco_hydro_2_CS"/>
</dbReference>
<keyword evidence="5 7" id="KW-0378">Hydrolase</keyword>
<evidence type="ECO:0000259" key="11">
    <source>
        <dbReference type="Pfam" id="PF02837"/>
    </source>
</evidence>
<reference evidence="12 13" key="1">
    <citation type="submission" date="2024-02" db="EMBL/GenBank/DDBJ databases">
        <title>Chromosome-scale genome assembly of the rough periwinkle Littorina saxatilis.</title>
        <authorList>
            <person name="De Jode A."/>
            <person name="Faria R."/>
            <person name="Formenti G."/>
            <person name="Sims Y."/>
            <person name="Smith T.P."/>
            <person name="Tracey A."/>
            <person name="Wood J.M.D."/>
            <person name="Zagrodzka Z.B."/>
            <person name="Johannesson K."/>
            <person name="Butlin R.K."/>
            <person name="Leder E.H."/>
        </authorList>
    </citation>
    <scope>NUCLEOTIDE SEQUENCE [LARGE SCALE GENOMIC DNA]</scope>
    <source>
        <strain evidence="12">Snail1</strain>
        <tissue evidence="12">Muscle</tissue>
    </source>
</reference>
<evidence type="ECO:0000256" key="6">
    <source>
        <dbReference type="ARBA" id="ARBA00023295"/>
    </source>
</evidence>
<comment type="function">
    <text evidence="1 7">Plays an important role in the degradation of dermatan and keratan sulfates.</text>
</comment>
<evidence type="ECO:0000256" key="3">
    <source>
        <dbReference type="ARBA" id="ARBA00012761"/>
    </source>
</evidence>
<dbReference type="InterPro" id="IPR017853">
    <property type="entry name" value="GH"/>
</dbReference>
<comment type="activity regulation">
    <text evidence="7">Inhibited by L-aspartic acid.</text>
</comment>
<keyword evidence="7" id="KW-0458">Lysosome</keyword>
<dbReference type="SUPFAM" id="SSF49303">
    <property type="entry name" value="beta-Galactosidase/glucuronidase domain"/>
    <property type="match status" value="1"/>
</dbReference>
<dbReference type="SUPFAM" id="SSF49785">
    <property type="entry name" value="Galactose-binding domain-like"/>
    <property type="match status" value="1"/>
</dbReference>
<dbReference type="AlphaFoldDB" id="A0AAN9BJJ4"/>
<dbReference type="Pfam" id="PF02836">
    <property type="entry name" value="Glyco_hydro_2_C"/>
    <property type="match status" value="1"/>
</dbReference>
<dbReference type="PANTHER" id="PTHR10066:SF67">
    <property type="entry name" value="BETA-GLUCURONIDASE"/>
    <property type="match status" value="1"/>
</dbReference>
<comment type="catalytic activity">
    <reaction evidence="7">
        <text>a beta-D-glucuronoside + H2O = D-glucuronate + an alcohol</text>
        <dbReference type="Rhea" id="RHEA:17633"/>
        <dbReference type="ChEBI" id="CHEBI:15377"/>
        <dbReference type="ChEBI" id="CHEBI:30879"/>
        <dbReference type="ChEBI" id="CHEBI:58720"/>
        <dbReference type="ChEBI" id="CHEBI:83411"/>
        <dbReference type="EC" id="3.2.1.31"/>
    </reaction>
</comment>
<evidence type="ECO:0000256" key="2">
    <source>
        <dbReference type="ARBA" id="ARBA00007401"/>
    </source>
</evidence>
<dbReference type="Gene3D" id="3.20.20.80">
    <property type="entry name" value="Glycosidases"/>
    <property type="match status" value="1"/>
</dbReference>
<evidence type="ECO:0000256" key="7">
    <source>
        <dbReference type="RuleBase" id="RU361154"/>
    </source>
</evidence>
<feature type="domain" description="Glycoside hydrolase family 2 catalytic" evidence="10">
    <location>
        <begin position="319"/>
        <end position="618"/>
    </location>
</feature>
<dbReference type="Gene3D" id="2.60.120.260">
    <property type="entry name" value="Galactose-binding domain-like"/>
    <property type="match status" value="1"/>
</dbReference>
<dbReference type="GO" id="GO:0019391">
    <property type="term" value="P:glucuronoside catabolic process"/>
    <property type="evidence" value="ECO:0007669"/>
    <property type="project" value="TreeGrafter"/>
</dbReference>
<feature type="signal peptide" evidence="8">
    <location>
        <begin position="1"/>
        <end position="24"/>
    </location>
</feature>
<dbReference type="GO" id="GO:0005975">
    <property type="term" value="P:carbohydrate metabolic process"/>
    <property type="evidence" value="ECO:0007669"/>
    <property type="project" value="InterPro"/>
</dbReference>
<evidence type="ECO:0000256" key="1">
    <source>
        <dbReference type="ARBA" id="ARBA00003025"/>
    </source>
</evidence>
<evidence type="ECO:0000256" key="4">
    <source>
        <dbReference type="ARBA" id="ARBA00016205"/>
    </source>
</evidence>
<dbReference type="InterPro" id="IPR006102">
    <property type="entry name" value="Ig-like_GH2"/>
</dbReference>
<keyword evidence="6 7" id="KW-0326">Glycosidase</keyword>
<evidence type="ECO:0000259" key="9">
    <source>
        <dbReference type="Pfam" id="PF00703"/>
    </source>
</evidence>
<feature type="chain" id="PRO_5044711010" description="Beta-glucuronidase" evidence="8">
    <location>
        <begin position="25"/>
        <end position="639"/>
    </location>
</feature>
<dbReference type="GO" id="GO:0030246">
    <property type="term" value="F:carbohydrate binding"/>
    <property type="evidence" value="ECO:0007669"/>
    <property type="project" value="TreeGrafter"/>
</dbReference>
<comment type="subunit">
    <text evidence="7">Homotetramer.</text>
</comment>
<dbReference type="PANTHER" id="PTHR10066">
    <property type="entry name" value="BETA-GLUCURONIDASE"/>
    <property type="match status" value="1"/>
</dbReference>
<name>A0AAN9BJJ4_9CAEN</name>
<dbReference type="Pfam" id="PF02837">
    <property type="entry name" value="Glyco_hydro_2_N"/>
    <property type="match status" value="1"/>
</dbReference>
<dbReference type="InterPro" id="IPR006104">
    <property type="entry name" value="Glyco_hydro_2_N"/>
</dbReference>
<dbReference type="GO" id="GO:0005615">
    <property type="term" value="C:extracellular space"/>
    <property type="evidence" value="ECO:0007669"/>
    <property type="project" value="TreeGrafter"/>
</dbReference>
<dbReference type="Proteomes" id="UP001374579">
    <property type="component" value="Unassembled WGS sequence"/>
</dbReference>
<dbReference type="InterPro" id="IPR013783">
    <property type="entry name" value="Ig-like_fold"/>
</dbReference>
<evidence type="ECO:0000256" key="5">
    <source>
        <dbReference type="ARBA" id="ARBA00022801"/>
    </source>
</evidence>
<evidence type="ECO:0000259" key="10">
    <source>
        <dbReference type="Pfam" id="PF02836"/>
    </source>
</evidence>
<dbReference type="PROSITE" id="PS00608">
    <property type="entry name" value="GLYCOSYL_HYDROL_F2_2"/>
    <property type="match status" value="1"/>
</dbReference>
<proteinExistence type="inferred from homology"/>
<keyword evidence="13" id="KW-1185">Reference proteome</keyword>
<sequence>MASSAFHRLVLVASGVCVVTMVTGQGMLYPRSSESRVVNTLDGMWSFRLDDSPSRDQAFTDQWWTKPLKQTGDIIPMAVPSSYNDVTTDRAVRDFVGWAWYETDFFVSSDWQDRVVSLRFGSVHYYAMVWVNGQEAVRHNGGHLPFEGVINDMVNWTSSNRLTVAVNNTLTPLTLPPGSIEWQKDTTRYPDGYFVQNLQMDFFNYAGIHRHVQIYTKPRINIDDIVIVTDIQGDNGIVNYNVTLAGNGGQSVSVKVNVLDADGAVVASSSRLSDQVVIANVTLWWPWTMTTGTAAYMYTLEVMAGDDVYREPFGVRTVGVTSQGFLINSKPFYCHGVDKHEDADIRGKGLDYPLIARDFYMLKWLGVNCFRSSHYPYAEEILDQADRQGIVVINECPGVGIRANNMGPENVAHHKEVMWEFVRRDKNRPAVVMWSTANEPQSDVPGAELYFGEVINYTRSLDPSRLVTFISSKDYSNDRAVQFVDVICFNRYYGWYQDTGHTEVIKLQLATDIENWRKTHPTKPLLMSEYGAGTVAGLHQEPSYVFTEDYQVELMSEYHKVFDTYRAQYFTGELVWNFADFITAEGVTRVVGNKKGVLTRQRQPKASAHLLRDRYHAMFDSKYVPSNRYRYRYPTREEL</sequence>
<dbReference type="EMBL" id="JBAMIC010000004">
    <property type="protein sequence ID" value="KAK7107456.1"/>
    <property type="molecule type" value="Genomic_DNA"/>
</dbReference>
<feature type="domain" description="Glycosyl hydrolases family 2 sugar binding" evidence="11">
    <location>
        <begin position="39"/>
        <end position="218"/>
    </location>
</feature>
<dbReference type="FunFam" id="2.60.120.260:FF:000027">
    <property type="entry name" value="Beta-glucuronidase"/>
    <property type="match status" value="1"/>
</dbReference>